<dbReference type="RefSeq" id="WP_029908290.1">
    <property type="nucleotide sequence ID" value="NZ_AP020335.1"/>
</dbReference>
<accession>A0A066ZWS6</accession>
<sequence>MAITPPNNPSATDTLSSLAKLGATGKGLQISVGQTLAATVLKVSNGQALLNVAGQTFAAKTSPEMPLIEGQQLQAKVTQIKPNVVLTFSNNQNQPAQVSSDKILQQVLTQILPDQTSVSQGLTQLVQLTQTGGLPTIIQTYLFKLFDGLFKLSDKVKVEEFKAALLSSGLFLENSLAKNKKPYSNDFKAHLLKLLDIIRNEPTQSPELKSLAKTLHQLLNKVTHQQIQAIENPNAWNIQLPTSPNNLPLIEFQLDIRKTTGQQDGIWETIISLDISDMGTMVAKCIMQNEEFGFQFWTEQTELGQRIEDNLSGFREQLRQNGLRVKHILMNAQKPEVNPMATKIALIDIRV</sequence>
<reference evidence="2 3" key="1">
    <citation type="submission" date="2014-04" db="EMBL/GenBank/DDBJ databases">
        <title>Draft genome sequence of Hydrogenovibrio marinus MH-110, a model organism for aerobic H2 metabolism.</title>
        <authorList>
            <person name="Cha H.J."/>
            <person name="Jo B.H."/>
            <person name="Hwang B.H."/>
        </authorList>
    </citation>
    <scope>NUCLEOTIDE SEQUENCE [LARGE SCALE GENOMIC DNA]</scope>
    <source>
        <strain evidence="2 3">MH-110</strain>
    </source>
</reference>
<dbReference type="EMBL" id="JMIU01000001">
    <property type="protein sequence ID" value="KDN94806.1"/>
    <property type="molecule type" value="Genomic_DNA"/>
</dbReference>
<dbReference type="InterPro" id="IPR021136">
    <property type="entry name" value="Flagellar_hook_control-like_C"/>
</dbReference>
<comment type="caution">
    <text evidence="2">The sequence shown here is derived from an EMBL/GenBank/DDBJ whole genome shotgun (WGS) entry which is preliminary data.</text>
</comment>
<evidence type="ECO:0000313" key="3">
    <source>
        <dbReference type="Proteomes" id="UP000027341"/>
    </source>
</evidence>
<organism evidence="2 3">
    <name type="scientific">Hydrogenovibrio marinus</name>
    <dbReference type="NCBI Taxonomy" id="28885"/>
    <lineage>
        <taxon>Bacteria</taxon>
        <taxon>Pseudomonadati</taxon>
        <taxon>Pseudomonadota</taxon>
        <taxon>Gammaproteobacteria</taxon>
        <taxon>Thiotrichales</taxon>
        <taxon>Piscirickettsiaceae</taxon>
        <taxon>Hydrogenovibrio</taxon>
    </lineage>
</organism>
<dbReference type="Gene3D" id="3.30.750.140">
    <property type="match status" value="1"/>
</dbReference>
<feature type="domain" description="Flagellar hook-length control protein-like C-terminal" evidence="1">
    <location>
        <begin position="259"/>
        <end position="334"/>
    </location>
</feature>
<keyword evidence="3" id="KW-1185">Reference proteome</keyword>
<evidence type="ECO:0000313" key="2">
    <source>
        <dbReference type="EMBL" id="KDN94806.1"/>
    </source>
</evidence>
<gene>
    <name evidence="2" type="ORF">EI16_00365</name>
</gene>
<dbReference type="InterPro" id="IPR038610">
    <property type="entry name" value="FliK-like_C_sf"/>
</dbReference>
<name>A0A066ZWS6_HYDMR</name>
<evidence type="ECO:0000259" key="1">
    <source>
        <dbReference type="Pfam" id="PF02120"/>
    </source>
</evidence>
<protein>
    <recommendedName>
        <fullName evidence="1">Flagellar hook-length control protein-like C-terminal domain-containing protein</fullName>
    </recommendedName>
</protein>
<dbReference type="Proteomes" id="UP000027341">
    <property type="component" value="Unassembled WGS sequence"/>
</dbReference>
<dbReference type="STRING" id="28885.EI16_00365"/>
<proteinExistence type="predicted"/>
<dbReference type="Pfam" id="PF02120">
    <property type="entry name" value="Flg_hook"/>
    <property type="match status" value="1"/>
</dbReference>
<dbReference type="AlphaFoldDB" id="A0A066ZWS6"/>